<dbReference type="Proteomes" id="UP000318538">
    <property type="component" value="Chromosome"/>
</dbReference>
<dbReference type="KEGG" id="rlc:K227x_25880"/>
<accession>A0A517NBH2</accession>
<proteinExistence type="predicted"/>
<reference evidence="4 7" key="1">
    <citation type="submission" date="2019-02" db="EMBL/GenBank/DDBJ databases">
        <title>Deep-cultivation of Planctomycetes and their phenomic and genomic characterization uncovers novel biology.</title>
        <authorList>
            <person name="Wiegand S."/>
            <person name="Jogler M."/>
            <person name="Boedeker C."/>
            <person name="Pinto D."/>
            <person name="Vollmers J."/>
            <person name="Rivas-Marin E."/>
            <person name="Kohn T."/>
            <person name="Peeters S.H."/>
            <person name="Heuer A."/>
            <person name="Rast P."/>
            <person name="Oberbeckmann S."/>
            <person name="Bunk B."/>
            <person name="Jeske O."/>
            <person name="Meyerdierks A."/>
            <person name="Storesund J.E."/>
            <person name="Kallscheuer N."/>
            <person name="Luecker S."/>
            <person name="Lage O.M."/>
            <person name="Pohl T."/>
            <person name="Merkel B.J."/>
            <person name="Hornburger P."/>
            <person name="Mueller R.-W."/>
            <person name="Bruemmer F."/>
            <person name="Labrenz M."/>
            <person name="Spormann A.M."/>
            <person name="Op den Camp H."/>
            <person name="Overmann J."/>
            <person name="Amann R."/>
            <person name="Jetten M.S.M."/>
            <person name="Mascher T."/>
            <person name="Medema M.H."/>
            <person name="Devos D.P."/>
            <person name="Kaster A.-K."/>
            <person name="Ovreas L."/>
            <person name="Rohde M."/>
            <person name="Galperin M.Y."/>
            <person name="Jogler C."/>
        </authorList>
    </citation>
    <scope>NUCLEOTIDE SEQUENCE [LARGE SCALE GENOMIC DNA]</scope>
    <source>
        <strain evidence="4 7">K22_7</strain>
    </source>
</reference>
<dbReference type="SUPFAM" id="SSF46689">
    <property type="entry name" value="Homeodomain-like"/>
    <property type="match status" value="1"/>
</dbReference>
<feature type="compositionally biased region" description="Low complexity" evidence="1">
    <location>
        <begin position="71"/>
        <end position="82"/>
    </location>
</feature>
<evidence type="ECO:0000313" key="3">
    <source>
        <dbReference type="EMBL" id="QDT04199.1"/>
    </source>
</evidence>
<dbReference type="GO" id="GO:0004803">
    <property type="term" value="F:transposase activity"/>
    <property type="evidence" value="ECO:0007669"/>
    <property type="project" value="InterPro"/>
</dbReference>
<dbReference type="Pfam" id="PF01527">
    <property type="entry name" value="HTH_Tnp_1"/>
    <property type="match status" value="1"/>
</dbReference>
<dbReference type="InterPro" id="IPR002514">
    <property type="entry name" value="Transposase_8"/>
</dbReference>
<gene>
    <name evidence="2" type="ORF">K227x_18630</name>
    <name evidence="3" type="ORF">K227x_25880</name>
    <name evidence="4" type="ORF">K227x_28770</name>
    <name evidence="5" type="ORF">K227x_53420</name>
    <name evidence="6" type="ORF">K227x_53530</name>
</gene>
<dbReference type="EMBL" id="CP036525">
    <property type="protein sequence ID" value="QDT04199.1"/>
    <property type="molecule type" value="Genomic_DNA"/>
</dbReference>
<dbReference type="KEGG" id="rlc:K227x_53530"/>
<feature type="region of interest" description="Disordered" evidence="1">
    <location>
        <begin position="68"/>
        <end position="93"/>
    </location>
</feature>
<dbReference type="InterPro" id="IPR009057">
    <property type="entry name" value="Homeodomain-like_sf"/>
</dbReference>
<dbReference type="EMBL" id="CP036525">
    <property type="protein sequence ID" value="QDT04486.1"/>
    <property type="molecule type" value="Genomic_DNA"/>
</dbReference>
<dbReference type="EMBL" id="CP036525">
    <property type="protein sequence ID" value="QDT03479.1"/>
    <property type="molecule type" value="Genomic_DNA"/>
</dbReference>
<evidence type="ECO:0000313" key="2">
    <source>
        <dbReference type="EMBL" id="QDT03479.1"/>
    </source>
</evidence>
<dbReference type="GO" id="GO:0006313">
    <property type="term" value="P:DNA transposition"/>
    <property type="evidence" value="ECO:0007669"/>
    <property type="project" value="InterPro"/>
</dbReference>
<dbReference type="KEGG" id="rlc:K227x_53420"/>
<dbReference type="EMBL" id="CP036525">
    <property type="protein sequence ID" value="QDT06929.1"/>
    <property type="molecule type" value="Genomic_DNA"/>
</dbReference>
<evidence type="ECO:0000256" key="1">
    <source>
        <dbReference type="SAM" id="MobiDB-lite"/>
    </source>
</evidence>
<evidence type="ECO:0000313" key="4">
    <source>
        <dbReference type="EMBL" id="QDT04486.1"/>
    </source>
</evidence>
<dbReference type="KEGG" id="rlc:K227x_28770"/>
<dbReference type="GO" id="GO:0003677">
    <property type="term" value="F:DNA binding"/>
    <property type="evidence" value="ECO:0007669"/>
    <property type="project" value="InterPro"/>
</dbReference>
<organism evidence="4 7">
    <name type="scientific">Rubripirellula lacrimiformis</name>
    <dbReference type="NCBI Taxonomy" id="1930273"/>
    <lineage>
        <taxon>Bacteria</taxon>
        <taxon>Pseudomonadati</taxon>
        <taxon>Planctomycetota</taxon>
        <taxon>Planctomycetia</taxon>
        <taxon>Pirellulales</taxon>
        <taxon>Pirellulaceae</taxon>
        <taxon>Rubripirellula</taxon>
    </lineage>
</organism>
<keyword evidence="7" id="KW-1185">Reference proteome</keyword>
<sequence length="127" mass="14783">MTDTANKKIEKDPEVTQKAARRRFTADYKRRIALEAESCSEPGEIGALLRREGIYSSVLAKWRRQLREESLSSSKKSNGKTSPADQLKRLERENERLKEKLRHAELIIDVQKKVSEMMQIRSHEKDD</sequence>
<name>A0A517NBH2_9BACT</name>
<protein>
    <submittedName>
        <fullName evidence="4">Transposase</fullName>
    </submittedName>
</protein>
<dbReference type="KEGG" id="rlc:K227x_18630"/>
<evidence type="ECO:0000313" key="6">
    <source>
        <dbReference type="EMBL" id="QDT06929.1"/>
    </source>
</evidence>
<dbReference type="Gene3D" id="1.10.10.60">
    <property type="entry name" value="Homeodomain-like"/>
    <property type="match status" value="1"/>
</dbReference>
<evidence type="ECO:0000313" key="5">
    <source>
        <dbReference type="EMBL" id="QDT06918.1"/>
    </source>
</evidence>
<dbReference type="EMBL" id="CP036525">
    <property type="protein sequence ID" value="QDT06918.1"/>
    <property type="molecule type" value="Genomic_DNA"/>
</dbReference>
<dbReference type="AlphaFoldDB" id="A0A517NBH2"/>
<evidence type="ECO:0000313" key="7">
    <source>
        <dbReference type="Proteomes" id="UP000318538"/>
    </source>
</evidence>